<organism evidence="1 2">
    <name type="scientific">Undibacterium rugosum</name>
    <dbReference type="NCBI Taxonomy" id="2762291"/>
    <lineage>
        <taxon>Bacteria</taxon>
        <taxon>Pseudomonadati</taxon>
        <taxon>Pseudomonadota</taxon>
        <taxon>Betaproteobacteria</taxon>
        <taxon>Burkholderiales</taxon>
        <taxon>Oxalobacteraceae</taxon>
        <taxon>Undibacterium</taxon>
    </lineage>
</organism>
<reference evidence="1" key="1">
    <citation type="submission" date="2020-08" db="EMBL/GenBank/DDBJ databases">
        <title>Novel species isolated from subtropical streams in China.</title>
        <authorList>
            <person name="Lu H."/>
        </authorList>
    </citation>
    <scope>NUCLEOTIDE SEQUENCE</scope>
    <source>
        <strain evidence="1">CY7W</strain>
    </source>
</reference>
<dbReference type="Gene3D" id="3.90.550.10">
    <property type="entry name" value="Spore Coat Polysaccharide Biosynthesis Protein SpsA, Chain A"/>
    <property type="match status" value="1"/>
</dbReference>
<dbReference type="EMBL" id="JACOGG010000011">
    <property type="protein sequence ID" value="MBC3935992.1"/>
    <property type="molecule type" value="Genomic_DNA"/>
</dbReference>
<dbReference type="Proteomes" id="UP000612361">
    <property type="component" value="Unassembled WGS sequence"/>
</dbReference>
<name>A0A923KW07_9BURK</name>
<evidence type="ECO:0000313" key="2">
    <source>
        <dbReference type="Proteomes" id="UP000612361"/>
    </source>
</evidence>
<evidence type="ECO:0000313" key="1">
    <source>
        <dbReference type="EMBL" id="MBC3935992.1"/>
    </source>
</evidence>
<sequence length="265" mass="29966">MNMIHIAIVSHGHEELLISSQLGGLAQAGAPMQVWVKDNLPSDSLRRYCEQVGVHYTDASPGLGFGANNNFLFQLVRQSDGYAANDLFVIMNPDIAITAAHIAELELRMQHDQAVSATLNLFKDHAGTIADGNIRIFPDLLSPLRVPLVRSLTSVYDKSKLPESCDIDWCSGAFLAMRAAHFEQLGGFDDDYFMYFEDVDLCYRSYLLTGHGVRYYPDLHAVHFGAHRNRSLASPHARWFLSSFMRFIFRKYCVYPRRPHTLKPL</sequence>
<dbReference type="PANTHER" id="PTHR43179">
    <property type="entry name" value="RHAMNOSYLTRANSFERASE WBBL"/>
    <property type="match status" value="1"/>
</dbReference>
<dbReference type="PANTHER" id="PTHR43179:SF7">
    <property type="entry name" value="RHAMNOSYLTRANSFERASE WBBL"/>
    <property type="match status" value="1"/>
</dbReference>
<dbReference type="AlphaFoldDB" id="A0A923KW07"/>
<proteinExistence type="predicted"/>
<protein>
    <submittedName>
        <fullName evidence="1">Glycosyltransferase family 2 protein</fullName>
    </submittedName>
</protein>
<gene>
    <name evidence="1" type="ORF">H8K47_11520</name>
</gene>
<comment type="caution">
    <text evidence="1">The sequence shown here is derived from an EMBL/GenBank/DDBJ whole genome shotgun (WGS) entry which is preliminary data.</text>
</comment>
<keyword evidence="2" id="KW-1185">Reference proteome</keyword>
<dbReference type="SUPFAM" id="SSF53448">
    <property type="entry name" value="Nucleotide-diphospho-sugar transferases"/>
    <property type="match status" value="1"/>
</dbReference>
<dbReference type="InterPro" id="IPR029044">
    <property type="entry name" value="Nucleotide-diphossugar_trans"/>
</dbReference>
<accession>A0A923KW07</accession>
<dbReference type="RefSeq" id="WP_186881558.1">
    <property type="nucleotide sequence ID" value="NZ_JACOGG010000011.1"/>
</dbReference>